<name>A0ABM5NCF2_9BURK</name>
<proteinExistence type="predicted"/>
<dbReference type="EMBL" id="CP003264">
    <property type="protein sequence ID" value="AFN36618.1"/>
    <property type="molecule type" value="Genomic_DNA"/>
</dbReference>
<sequence>MHFEDSVKHRHLNHKNFTLVAIDDIISRGNRYYWRDLLYKMSQNHEVIIPKILKVCEPKIVDHYAQRYILWYTYAKAKREEFSNKSKDLLNDVPFIV</sequence>
<reference evidence="1 2" key="1">
    <citation type="journal article" date="2012" name="Vet. Microbiol.">
        <title>Comparative genomic analyses of the Taylorellae.</title>
        <authorList>
            <person name="Hauser H."/>
            <person name="Richter D.C."/>
            <person name="van Tonder A."/>
            <person name="Clark L."/>
            <person name="Preston A."/>
        </authorList>
    </citation>
    <scope>NUCLEOTIDE SEQUENCE [LARGE SCALE GENOMIC DNA]</scope>
    <source>
        <strain evidence="1 2">ATCC 35865</strain>
    </source>
</reference>
<accession>A0ABM5NCF2</accession>
<keyword evidence="2" id="KW-1185">Reference proteome</keyword>
<evidence type="ECO:0000313" key="2">
    <source>
        <dbReference type="Proteomes" id="UP000003121"/>
    </source>
</evidence>
<organism evidence="1 2">
    <name type="scientific">Taylorella equigenitalis ATCC 35865</name>
    <dbReference type="NCBI Taxonomy" id="743973"/>
    <lineage>
        <taxon>Bacteria</taxon>
        <taxon>Pseudomonadati</taxon>
        <taxon>Pseudomonadota</taxon>
        <taxon>Betaproteobacteria</taxon>
        <taxon>Burkholderiales</taxon>
        <taxon>Alcaligenaceae</taxon>
        <taxon>Taylorella</taxon>
    </lineage>
</organism>
<protein>
    <submittedName>
        <fullName evidence="1">Uncharacterized protein</fullName>
    </submittedName>
</protein>
<evidence type="ECO:0000313" key="1">
    <source>
        <dbReference type="EMBL" id="AFN36618.1"/>
    </source>
</evidence>
<gene>
    <name evidence="1" type="ORF">KUI_1576</name>
</gene>
<dbReference type="Proteomes" id="UP000003121">
    <property type="component" value="Chromosome"/>
</dbReference>